<name>A0A371I0H5_MUCPR</name>
<evidence type="ECO:0000313" key="1">
    <source>
        <dbReference type="EMBL" id="RDY08558.1"/>
    </source>
</evidence>
<gene>
    <name evidence="1" type="ORF">CR513_07205</name>
</gene>
<dbReference type="EMBL" id="QJKJ01001252">
    <property type="protein sequence ID" value="RDY08558.1"/>
    <property type="molecule type" value="Genomic_DNA"/>
</dbReference>
<sequence length="82" mass="9606">RNSTGKIIELGQNELNCGFHDHLEKQEAEILEENRVSWLKLDYQLCVILWQSAGPELLEILRYVFTNDVQRLFDSTQKIDSL</sequence>
<organism evidence="1 2">
    <name type="scientific">Mucuna pruriens</name>
    <name type="common">Velvet bean</name>
    <name type="synonym">Dolichos pruriens</name>
    <dbReference type="NCBI Taxonomy" id="157652"/>
    <lineage>
        <taxon>Eukaryota</taxon>
        <taxon>Viridiplantae</taxon>
        <taxon>Streptophyta</taxon>
        <taxon>Embryophyta</taxon>
        <taxon>Tracheophyta</taxon>
        <taxon>Spermatophyta</taxon>
        <taxon>Magnoliopsida</taxon>
        <taxon>eudicotyledons</taxon>
        <taxon>Gunneridae</taxon>
        <taxon>Pentapetalae</taxon>
        <taxon>rosids</taxon>
        <taxon>fabids</taxon>
        <taxon>Fabales</taxon>
        <taxon>Fabaceae</taxon>
        <taxon>Papilionoideae</taxon>
        <taxon>50 kb inversion clade</taxon>
        <taxon>NPAAA clade</taxon>
        <taxon>indigoferoid/millettioid clade</taxon>
        <taxon>Phaseoleae</taxon>
        <taxon>Mucuna</taxon>
    </lineage>
</organism>
<proteinExistence type="predicted"/>
<reference evidence="1" key="1">
    <citation type="submission" date="2018-05" db="EMBL/GenBank/DDBJ databases">
        <title>Draft genome of Mucuna pruriens seed.</title>
        <authorList>
            <person name="Nnadi N.E."/>
            <person name="Vos R."/>
            <person name="Hasami M.H."/>
            <person name="Devisetty U.K."/>
            <person name="Aguiy J.C."/>
        </authorList>
    </citation>
    <scope>NUCLEOTIDE SEQUENCE [LARGE SCALE GENOMIC DNA]</scope>
    <source>
        <strain evidence="1">JCA_2017</strain>
    </source>
</reference>
<dbReference type="AlphaFoldDB" id="A0A371I0H5"/>
<keyword evidence="2" id="KW-1185">Reference proteome</keyword>
<evidence type="ECO:0000313" key="2">
    <source>
        <dbReference type="Proteomes" id="UP000257109"/>
    </source>
</evidence>
<dbReference type="Proteomes" id="UP000257109">
    <property type="component" value="Unassembled WGS sequence"/>
</dbReference>
<dbReference type="OrthoDB" id="1427959at2759"/>
<protein>
    <submittedName>
        <fullName evidence="1">Uncharacterized protein</fullName>
    </submittedName>
</protein>
<accession>A0A371I0H5</accession>
<comment type="caution">
    <text evidence="1">The sequence shown here is derived from an EMBL/GenBank/DDBJ whole genome shotgun (WGS) entry which is preliminary data.</text>
</comment>
<feature type="non-terminal residue" evidence="1">
    <location>
        <position position="1"/>
    </location>
</feature>